<dbReference type="AlphaFoldDB" id="A0A6J6KTM6"/>
<organism evidence="2">
    <name type="scientific">freshwater metagenome</name>
    <dbReference type="NCBI Taxonomy" id="449393"/>
    <lineage>
        <taxon>unclassified sequences</taxon>
        <taxon>metagenomes</taxon>
        <taxon>ecological metagenomes</taxon>
    </lineage>
</organism>
<feature type="compositionally biased region" description="Basic and acidic residues" evidence="1">
    <location>
        <begin position="52"/>
        <end position="62"/>
    </location>
</feature>
<dbReference type="Pfam" id="PF11238">
    <property type="entry name" value="DUF3039"/>
    <property type="match status" value="1"/>
</dbReference>
<dbReference type="InterPro" id="IPR021400">
    <property type="entry name" value="DUF3039"/>
</dbReference>
<feature type="region of interest" description="Disordered" evidence="1">
    <location>
        <begin position="1"/>
        <end position="21"/>
    </location>
</feature>
<sequence>MSSDFARNESVNSEGMDSDSFHTRSRYAVSASVATTPTITPVVAPVETPTEETSRVDTDGGDHDRYAHFCRKDDIMRAMVTGEAIVALCGKKWVPTRDPERFPICPTCIERKAAGWTL</sequence>
<dbReference type="EMBL" id="CAEZWM010000045">
    <property type="protein sequence ID" value="CAB4652981.1"/>
    <property type="molecule type" value="Genomic_DNA"/>
</dbReference>
<proteinExistence type="predicted"/>
<evidence type="ECO:0000256" key="1">
    <source>
        <dbReference type="SAM" id="MobiDB-lite"/>
    </source>
</evidence>
<evidence type="ECO:0000313" key="2">
    <source>
        <dbReference type="EMBL" id="CAB4652981.1"/>
    </source>
</evidence>
<reference evidence="2" key="1">
    <citation type="submission" date="2020-05" db="EMBL/GenBank/DDBJ databases">
        <authorList>
            <person name="Chiriac C."/>
            <person name="Salcher M."/>
            <person name="Ghai R."/>
            <person name="Kavagutti S V."/>
        </authorList>
    </citation>
    <scope>NUCLEOTIDE SEQUENCE</scope>
</reference>
<protein>
    <submittedName>
        <fullName evidence="2">Unannotated protein</fullName>
    </submittedName>
</protein>
<gene>
    <name evidence="2" type="ORF">UFOPK2242_00517</name>
</gene>
<feature type="compositionally biased region" description="Polar residues" evidence="1">
    <location>
        <begin position="1"/>
        <end position="15"/>
    </location>
</feature>
<feature type="region of interest" description="Disordered" evidence="1">
    <location>
        <begin position="40"/>
        <end position="62"/>
    </location>
</feature>
<name>A0A6J6KTM6_9ZZZZ</name>
<accession>A0A6J6KTM6</accession>